<evidence type="ECO:0000256" key="1">
    <source>
        <dbReference type="SAM" id="MobiDB-lite"/>
    </source>
</evidence>
<evidence type="ECO:0000313" key="3">
    <source>
        <dbReference type="Proteomes" id="UP001163846"/>
    </source>
</evidence>
<feature type="region of interest" description="Disordered" evidence="1">
    <location>
        <begin position="100"/>
        <end position="119"/>
    </location>
</feature>
<dbReference type="EMBL" id="MU806989">
    <property type="protein sequence ID" value="KAJ3832350.1"/>
    <property type="molecule type" value="Genomic_DNA"/>
</dbReference>
<organism evidence="2 3">
    <name type="scientific">Lentinula raphanica</name>
    <dbReference type="NCBI Taxonomy" id="153919"/>
    <lineage>
        <taxon>Eukaryota</taxon>
        <taxon>Fungi</taxon>
        <taxon>Dikarya</taxon>
        <taxon>Basidiomycota</taxon>
        <taxon>Agaricomycotina</taxon>
        <taxon>Agaricomycetes</taxon>
        <taxon>Agaricomycetidae</taxon>
        <taxon>Agaricales</taxon>
        <taxon>Marasmiineae</taxon>
        <taxon>Omphalotaceae</taxon>
        <taxon>Lentinula</taxon>
    </lineage>
</organism>
<reference evidence="2" key="1">
    <citation type="submission" date="2022-08" db="EMBL/GenBank/DDBJ databases">
        <authorList>
            <consortium name="DOE Joint Genome Institute"/>
            <person name="Min B."/>
            <person name="Riley R."/>
            <person name="Sierra-Patev S."/>
            <person name="Naranjo-Ortiz M."/>
            <person name="Looney B."/>
            <person name="Konkel Z."/>
            <person name="Slot J.C."/>
            <person name="Sakamoto Y."/>
            <person name="Steenwyk J.L."/>
            <person name="Rokas A."/>
            <person name="Carro J."/>
            <person name="Camarero S."/>
            <person name="Ferreira P."/>
            <person name="Molpeceres G."/>
            <person name="Ruiz-Duenas F.J."/>
            <person name="Serrano A."/>
            <person name="Henrissat B."/>
            <person name="Drula E."/>
            <person name="Hughes K.W."/>
            <person name="Mata J.L."/>
            <person name="Ishikawa N.K."/>
            <person name="Vargas-Isla R."/>
            <person name="Ushijima S."/>
            <person name="Smith C.A."/>
            <person name="Ahrendt S."/>
            <person name="Andreopoulos W."/>
            <person name="He G."/>
            <person name="Labutti K."/>
            <person name="Lipzen A."/>
            <person name="Ng V."/>
            <person name="Sandor L."/>
            <person name="Barry K."/>
            <person name="Martinez A.T."/>
            <person name="Xiao Y."/>
            <person name="Gibbons J.G."/>
            <person name="Terashima K."/>
            <person name="Hibbett D.S."/>
            <person name="Grigoriev I.V."/>
        </authorList>
    </citation>
    <scope>NUCLEOTIDE SEQUENCE</scope>
    <source>
        <strain evidence="2">TFB9207</strain>
    </source>
</reference>
<gene>
    <name evidence="2" type="ORF">F5878DRAFT_12999</name>
</gene>
<name>A0AA38U672_9AGAR</name>
<protein>
    <submittedName>
        <fullName evidence="2">Uncharacterized protein</fullName>
    </submittedName>
</protein>
<comment type="caution">
    <text evidence="2">The sequence shown here is derived from an EMBL/GenBank/DDBJ whole genome shotgun (WGS) entry which is preliminary data.</text>
</comment>
<evidence type="ECO:0000313" key="2">
    <source>
        <dbReference type="EMBL" id="KAJ3832350.1"/>
    </source>
</evidence>
<dbReference type="AlphaFoldDB" id="A0AA38U672"/>
<keyword evidence="3" id="KW-1185">Reference proteome</keyword>
<feature type="non-terminal residue" evidence="2">
    <location>
        <position position="219"/>
    </location>
</feature>
<dbReference type="Proteomes" id="UP001163846">
    <property type="component" value="Unassembled WGS sequence"/>
</dbReference>
<sequence>MNTRLLNQRAETRKSRGKTLASLPGRRLRGPTHGLLGDASSQRDHKRHSTAPTISLLHSQVTTAKKKGASEYAKMSVLNLSTPSIDQEYSLGADPSFSRFSTSSGSDHTDNSNVYNDFRGDPSTFGSYSAAEDDPLESGEGDAADAVQEMKIVYQDFRSRRDRTQVTNEYWVEQMDEIVDAYLDFVWRQESGSPAHEVEGPPMLIEVVDVFGLSQDHCG</sequence>
<feature type="region of interest" description="Disordered" evidence="1">
    <location>
        <begin position="1"/>
        <end position="52"/>
    </location>
</feature>
<proteinExistence type="predicted"/>
<accession>A0AA38U672</accession>